<protein>
    <submittedName>
        <fullName evidence="3">Uncharacterized protein</fullName>
    </submittedName>
</protein>
<evidence type="ECO:0000256" key="2">
    <source>
        <dbReference type="SAM" id="MobiDB-lite"/>
    </source>
</evidence>
<feature type="region of interest" description="Disordered" evidence="2">
    <location>
        <begin position="48"/>
        <end position="85"/>
    </location>
</feature>
<evidence type="ECO:0000256" key="1">
    <source>
        <dbReference type="SAM" id="Coils"/>
    </source>
</evidence>
<keyword evidence="1" id="KW-0175">Coiled coil</keyword>
<dbReference type="EMBL" id="LGRX02021645">
    <property type="protein sequence ID" value="KAK3256453.1"/>
    <property type="molecule type" value="Genomic_DNA"/>
</dbReference>
<evidence type="ECO:0000313" key="3">
    <source>
        <dbReference type="EMBL" id="KAK3256453.1"/>
    </source>
</evidence>
<dbReference type="AlphaFoldDB" id="A0AAE0FBL0"/>
<evidence type="ECO:0000313" key="4">
    <source>
        <dbReference type="Proteomes" id="UP001190700"/>
    </source>
</evidence>
<feature type="coiled-coil region" evidence="1">
    <location>
        <begin position="111"/>
        <end position="177"/>
    </location>
</feature>
<organism evidence="3 4">
    <name type="scientific">Cymbomonas tetramitiformis</name>
    <dbReference type="NCBI Taxonomy" id="36881"/>
    <lineage>
        <taxon>Eukaryota</taxon>
        <taxon>Viridiplantae</taxon>
        <taxon>Chlorophyta</taxon>
        <taxon>Pyramimonadophyceae</taxon>
        <taxon>Pyramimonadales</taxon>
        <taxon>Pyramimonadaceae</taxon>
        <taxon>Cymbomonas</taxon>
    </lineage>
</organism>
<dbReference type="Proteomes" id="UP001190700">
    <property type="component" value="Unassembled WGS sequence"/>
</dbReference>
<proteinExistence type="predicted"/>
<sequence length="325" mass="36806">MEETDPNANPAKQIPLPKPTAGFGAGMQARNEAQDKLFAPTPFAEAMKASNPRAQFPLRLQAELSGDTGRIKSGRSARGDLLGTSDPVAKESARLASMAAQKQWQEAQRIKQTYQDQMNAQLEEAERMKREAAEVEALKAKSIKSMEETVQQSTKTAQELRQQLDEDFKKNKKEQALFWAELGGPAMCLRRSALHTEQQSQAPLHVRYEQEFQRWKSEQMSTIQKELETFREGELEKESRMRQEAQQGILRMQQQAEAKLQKQVESQVAGVKQHVTKACEKVRAALQTPTSPYRSMPPRTLYRGGEPQLVRRTLFLDLADAFSIF</sequence>
<accession>A0AAE0FBL0</accession>
<reference evidence="3 4" key="1">
    <citation type="journal article" date="2015" name="Genome Biol. Evol.">
        <title>Comparative Genomics of a Bacterivorous Green Alga Reveals Evolutionary Causalities and Consequences of Phago-Mixotrophic Mode of Nutrition.</title>
        <authorList>
            <person name="Burns J.A."/>
            <person name="Paasch A."/>
            <person name="Narechania A."/>
            <person name="Kim E."/>
        </authorList>
    </citation>
    <scope>NUCLEOTIDE SEQUENCE [LARGE SCALE GENOMIC DNA]</scope>
    <source>
        <strain evidence="3 4">PLY_AMNH</strain>
    </source>
</reference>
<comment type="caution">
    <text evidence="3">The sequence shown here is derived from an EMBL/GenBank/DDBJ whole genome shotgun (WGS) entry which is preliminary data.</text>
</comment>
<gene>
    <name evidence="3" type="ORF">CYMTET_34413</name>
</gene>
<keyword evidence="4" id="KW-1185">Reference proteome</keyword>
<name>A0AAE0FBL0_9CHLO</name>
<feature type="region of interest" description="Disordered" evidence="2">
    <location>
        <begin position="1"/>
        <end position="33"/>
    </location>
</feature>